<dbReference type="Proteomes" id="UP000284178">
    <property type="component" value="Unassembled WGS sequence"/>
</dbReference>
<evidence type="ECO:0000313" key="2">
    <source>
        <dbReference type="EMBL" id="RGR70964.1"/>
    </source>
</evidence>
<dbReference type="GeneID" id="83016421"/>
<dbReference type="RefSeq" id="WP_117895682.1">
    <property type="nucleotide sequence ID" value="NZ_CABJCV010000019.1"/>
</dbReference>
<protein>
    <recommendedName>
        <fullName evidence="4">Glycosyltransferase RgtA/B/C/D-like domain-containing protein</fullName>
    </recommendedName>
</protein>
<sequence>MIKILLAVGVVLFCSAGYGLFAEKLLKLKPTGFTAPLGFVMLLCTLQLCYYPVQYFNGSVSWIYASSYLIFGCLLLYSLFHIKELFKRYWQWNTLWIIASFLAFIAVFYQLFIDIGFSDSPMYLNYIAQNIDNQHLNLFNLYSGKVGTEWDALYLFQGYYHFGTFLCHVINVPSVLLGIGGKIDNIVISTWGLGMIYSLISSMLIVNFAEGLKIKQKSVKYVLIAFTLFFSNFYYWRVAFAFYGNTYRTLLAAYLIYTAYCWLRDKEDSLKYVMMFIVGAGLACSSSYLFISFAILFSLAAYLFVSKKENAFVNMSIIVLPMAIYAVAMFSRNKEIPWIAPALALIFIAYYSLRFTKWMKKTIDIIEKFFFRHGKFIFFILIPVLMMMFAAYVNFFKPDYLYDYAYYFNNHQDYDMVKDYYFIYSHIFDNILNIIRWIGVILILWKAQSEEQNYIKSLFVMMLILFLNPFATTAVAYLIASNVFYRTVEVLFNPFTEMLILLAVIQWLDHREWIKRMLLVILCVEIVVGHVASYLDSDWGLYTFHVNGGKTVNPIYKISDEEIEAIHVLEGLIERDQNQFNDEHQPTIISHAEGVRTFLPNVYQIFTARDYYYIWNRVDWIFYDLARRHYDWEAPATEDYARSCGYLDYYDVDYLIIQYWENPEFDEATDACAITEITTSKFKIKSLEKN</sequence>
<feature type="transmembrane region" description="Helical" evidence="1">
    <location>
        <begin position="94"/>
        <end position="113"/>
    </location>
</feature>
<evidence type="ECO:0000256" key="1">
    <source>
        <dbReference type="SAM" id="Phobius"/>
    </source>
</evidence>
<keyword evidence="3" id="KW-1185">Reference proteome</keyword>
<name>A0A412FS70_9FIRM</name>
<feature type="transmembrane region" description="Helical" evidence="1">
    <location>
        <begin position="491"/>
        <end position="508"/>
    </location>
</feature>
<keyword evidence="1" id="KW-0812">Transmembrane</keyword>
<gene>
    <name evidence="2" type="ORF">DWY25_13550</name>
</gene>
<feature type="transmembrane region" description="Helical" evidence="1">
    <location>
        <begin position="312"/>
        <end position="330"/>
    </location>
</feature>
<comment type="caution">
    <text evidence="2">The sequence shown here is derived from an EMBL/GenBank/DDBJ whole genome shotgun (WGS) entry which is preliminary data.</text>
</comment>
<dbReference type="AlphaFoldDB" id="A0A412FS70"/>
<organism evidence="2 3">
    <name type="scientific">Holdemania filiformis</name>
    <dbReference type="NCBI Taxonomy" id="61171"/>
    <lineage>
        <taxon>Bacteria</taxon>
        <taxon>Bacillati</taxon>
        <taxon>Bacillota</taxon>
        <taxon>Erysipelotrichia</taxon>
        <taxon>Erysipelotrichales</taxon>
        <taxon>Erysipelotrichaceae</taxon>
        <taxon>Holdemania</taxon>
    </lineage>
</organism>
<keyword evidence="1" id="KW-0472">Membrane</keyword>
<proteinExistence type="predicted"/>
<accession>A0A412FS70</accession>
<reference evidence="2 3" key="1">
    <citation type="submission" date="2018-08" db="EMBL/GenBank/DDBJ databases">
        <title>A genome reference for cultivated species of the human gut microbiota.</title>
        <authorList>
            <person name="Zou Y."/>
            <person name="Xue W."/>
            <person name="Luo G."/>
        </authorList>
    </citation>
    <scope>NUCLEOTIDE SEQUENCE [LARGE SCALE GENOMIC DNA]</scope>
    <source>
        <strain evidence="2 3">AF24-29</strain>
    </source>
</reference>
<evidence type="ECO:0008006" key="4">
    <source>
        <dbReference type="Google" id="ProtNLM"/>
    </source>
</evidence>
<evidence type="ECO:0000313" key="3">
    <source>
        <dbReference type="Proteomes" id="UP000284178"/>
    </source>
</evidence>
<feature type="transmembrane region" description="Helical" evidence="1">
    <location>
        <begin position="159"/>
        <end position="180"/>
    </location>
</feature>
<dbReference type="Pfam" id="PF19554">
    <property type="entry name" value="DUF6077"/>
    <property type="match status" value="1"/>
</dbReference>
<feature type="transmembrane region" description="Helical" evidence="1">
    <location>
        <begin position="272"/>
        <end position="305"/>
    </location>
</feature>
<keyword evidence="1" id="KW-1133">Transmembrane helix</keyword>
<feature type="transmembrane region" description="Helical" evidence="1">
    <location>
        <begin position="376"/>
        <end position="395"/>
    </location>
</feature>
<dbReference type="EMBL" id="QRUP01000019">
    <property type="protein sequence ID" value="RGR70964.1"/>
    <property type="molecule type" value="Genomic_DNA"/>
</dbReference>
<feature type="transmembrane region" description="Helical" evidence="1">
    <location>
        <begin position="62"/>
        <end position="82"/>
    </location>
</feature>
<feature type="transmembrane region" description="Helical" evidence="1">
    <location>
        <begin position="457"/>
        <end position="479"/>
    </location>
</feature>
<feature type="transmembrane region" description="Helical" evidence="1">
    <location>
        <begin position="336"/>
        <end position="355"/>
    </location>
</feature>
<feature type="transmembrane region" description="Helical" evidence="1">
    <location>
        <begin position="221"/>
        <end position="243"/>
    </location>
</feature>
<feature type="transmembrane region" description="Helical" evidence="1">
    <location>
        <begin position="186"/>
        <end position="209"/>
    </location>
</feature>
<dbReference type="InterPro" id="IPR045723">
    <property type="entry name" value="DUF6077"/>
</dbReference>
<feature type="transmembrane region" description="Helical" evidence="1">
    <location>
        <begin position="32"/>
        <end position="50"/>
    </location>
</feature>
<feature type="transmembrane region" description="Helical" evidence="1">
    <location>
        <begin position="517"/>
        <end position="535"/>
    </location>
</feature>
<feature type="transmembrane region" description="Helical" evidence="1">
    <location>
        <begin position="421"/>
        <end position="445"/>
    </location>
</feature>